<keyword evidence="11" id="KW-1185">Reference proteome</keyword>
<dbReference type="PRINTS" id="PR00385">
    <property type="entry name" value="P450"/>
</dbReference>
<keyword evidence="5 7" id="KW-0408">Iron</keyword>
<evidence type="ECO:0000256" key="7">
    <source>
        <dbReference type="PIRSR" id="PIRSR602403-1"/>
    </source>
</evidence>
<proteinExistence type="inferred from homology"/>
<keyword evidence="4 7" id="KW-0479">Metal-binding</keyword>
<evidence type="ECO:0000256" key="6">
    <source>
        <dbReference type="ARBA" id="ARBA00023033"/>
    </source>
</evidence>
<keyword evidence="9" id="KW-0472">Membrane</keyword>
<comment type="caution">
    <text evidence="10">The sequence shown here is derived from an EMBL/GenBank/DDBJ whole genome shotgun (WGS) entry which is preliminary data.</text>
</comment>
<dbReference type="GO" id="GO:0004497">
    <property type="term" value="F:monooxygenase activity"/>
    <property type="evidence" value="ECO:0007669"/>
    <property type="project" value="UniProtKB-KW"/>
</dbReference>
<dbReference type="GO" id="GO:0005506">
    <property type="term" value="F:iron ion binding"/>
    <property type="evidence" value="ECO:0007669"/>
    <property type="project" value="InterPro"/>
</dbReference>
<evidence type="ECO:0008006" key="12">
    <source>
        <dbReference type="Google" id="ProtNLM"/>
    </source>
</evidence>
<reference evidence="10" key="1">
    <citation type="submission" date="2022-10" db="EMBL/GenBank/DDBJ databases">
        <title>Determination and structural analysis of whole genome sequence of Sarocladium strictum F4-1.</title>
        <authorList>
            <person name="Hu L."/>
            <person name="Jiang Y."/>
        </authorList>
    </citation>
    <scope>NUCLEOTIDE SEQUENCE</scope>
    <source>
        <strain evidence="10">F4-1</strain>
    </source>
</reference>
<keyword evidence="9" id="KW-1133">Transmembrane helix</keyword>
<dbReference type="SUPFAM" id="SSF48264">
    <property type="entry name" value="Cytochrome P450"/>
    <property type="match status" value="1"/>
</dbReference>
<dbReference type="Pfam" id="PF00067">
    <property type="entry name" value="p450"/>
    <property type="match status" value="1"/>
</dbReference>
<keyword evidence="6 8" id="KW-0503">Monooxygenase</keyword>
<protein>
    <recommendedName>
        <fullName evidence="12">Cytochrome P450</fullName>
    </recommendedName>
</protein>
<dbReference type="Gene3D" id="1.10.630.10">
    <property type="entry name" value="Cytochrome P450"/>
    <property type="match status" value="1"/>
</dbReference>
<dbReference type="InterPro" id="IPR050121">
    <property type="entry name" value="Cytochrome_P450_monoxygenase"/>
</dbReference>
<dbReference type="Proteomes" id="UP001175261">
    <property type="component" value="Unassembled WGS sequence"/>
</dbReference>
<gene>
    <name evidence="10" type="ORF">NLU13_3719</name>
</gene>
<evidence type="ECO:0000313" key="11">
    <source>
        <dbReference type="Proteomes" id="UP001175261"/>
    </source>
</evidence>
<evidence type="ECO:0000256" key="8">
    <source>
        <dbReference type="RuleBase" id="RU000461"/>
    </source>
</evidence>
<keyword evidence="9" id="KW-0812">Transmembrane</keyword>
<comment type="cofactor">
    <cofactor evidence="1 7">
        <name>heme</name>
        <dbReference type="ChEBI" id="CHEBI:30413"/>
    </cofactor>
</comment>
<evidence type="ECO:0000256" key="5">
    <source>
        <dbReference type="ARBA" id="ARBA00023004"/>
    </source>
</evidence>
<evidence type="ECO:0000256" key="9">
    <source>
        <dbReference type="SAM" id="Phobius"/>
    </source>
</evidence>
<name>A0AA39GN89_SARSR</name>
<dbReference type="InterPro" id="IPR036396">
    <property type="entry name" value="Cyt_P450_sf"/>
</dbReference>
<dbReference type="AlphaFoldDB" id="A0AA39GN89"/>
<dbReference type="PANTHER" id="PTHR24305">
    <property type="entry name" value="CYTOCHROME P450"/>
    <property type="match status" value="1"/>
</dbReference>
<accession>A0AA39GN89</accession>
<dbReference type="InterPro" id="IPR002403">
    <property type="entry name" value="Cyt_P450_E_grp-IV"/>
</dbReference>
<dbReference type="InterPro" id="IPR001128">
    <property type="entry name" value="Cyt_P450"/>
</dbReference>
<dbReference type="PRINTS" id="PR00465">
    <property type="entry name" value="EP450IV"/>
</dbReference>
<evidence type="ECO:0000256" key="3">
    <source>
        <dbReference type="ARBA" id="ARBA00022617"/>
    </source>
</evidence>
<dbReference type="PROSITE" id="PS00086">
    <property type="entry name" value="CYTOCHROME_P450"/>
    <property type="match status" value="1"/>
</dbReference>
<organism evidence="10 11">
    <name type="scientific">Sarocladium strictum</name>
    <name type="common">Black bundle disease fungus</name>
    <name type="synonym">Acremonium strictum</name>
    <dbReference type="NCBI Taxonomy" id="5046"/>
    <lineage>
        <taxon>Eukaryota</taxon>
        <taxon>Fungi</taxon>
        <taxon>Dikarya</taxon>
        <taxon>Ascomycota</taxon>
        <taxon>Pezizomycotina</taxon>
        <taxon>Sordariomycetes</taxon>
        <taxon>Hypocreomycetidae</taxon>
        <taxon>Hypocreales</taxon>
        <taxon>Sarocladiaceae</taxon>
        <taxon>Sarocladium</taxon>
    </lineage>
</organism>
<feature type="transmembrane region" description="Helical" evidence="9">
    <location>
        <begin position="21"/>
        <end position="40"/>
    </location>
</feature>
<evidence type="ECO:0000256" key="2">
    <source>
        <dbReference type="ARBA" id="ARBA00010617"/>
    </source>
</evidence>
<dbReference type="InterPro" id="IPR017972">
    <property type="entry name" value="Cyt_P450_CS"/>
</dbReference>
<dbReference type="PANTHER" id="PTHR24305:SF232">
    <property type="entry name" value="P450, PUTATIVE (EUROFUNG)-RELATED"/>
    <property type="match status" value="1"/>
</dbReference>
<sequence>MADAMSIACNVTAVAIHLMAWLIRLSLCLTVCIVLYRLFLHPLASVPGPRLAAISNAWLAYHVRNGRSASIGKKLHQKYGSMVRVGPDEVWFTSRESFKAIYSHGSRFEKSDFYLATALPRPDLDWKLEPLSVDSLDLLSERDMKRYRKQRRAVGPLYQPSNLAQYEGAIDRVLERAIDRLKALEKDELDLKELMHMIAVECLGAVVLSWSPGMIKKGTDWGTSHHSYLSWRRKSVFGLFPTIMKLAYLSKSLDRVFSVIWGITYKPPREFKTFFPEVGKRVSKRINVVLHRQLKPGANHDLMTDLIDLHKRKPEFTETYLRRMAVTNFGAGHETLAATLTSTFTLLASDTISYQRVATEARGQVEPASFAVASDLPLLQAAIKEAKRLRPVIGMSLSRRVPHGGFVLHDHFFPAGTTVGCNPTALHCNADICGSAPDTYNIDRWLDPCASKDMETFSLSWGGGSRTCPGRHLAELIVYKTVAALVQCFDMEVNVPAEEDMPSYFMSMPTGVKVQLRQVNQSCRPR</sequence>
<evidence type="ECO:0000256" key="1">
    <source>
        <dbReference type="ARBA" id="ARBA00001971"/>
    </source>
</evidence>
<dbReference type="GO" id="GO:0020037">
    <property type="term" value="F:heme binding"/>
    <property type="evidence" value="ECO:0007669"/>
    <property type="project" value="InterPro"/>
</dbReference>
<dbReference type="EMBL" id="JAPDFR010000002">
    <property type="protein sequence ID" value="KAK0390146.1"/>
    <property type="molecule type" value="Genomic_DNA"/>
</dbReference>
<comment type="similarity">
    <text evidence="2 8">Belongs to the cytochrome P450 family.</text>
</comment>
<dbReference type="GO" id="GO:0016705">
    <property type="term" value="F:oxidoreductase activity, acting on paired donors, with incorporation or reduction of molecular oxygen"/>
    <property type="evidence" value="ECO:0007669"/>
    <property type="project" value="InterPro"/>
</dbReference>
<keyword evidence="8" id="KW-0560">Oxidoreductase</keyword>
<feature type="binding site" description="axial binding residue" evidence="7">
    <location>
        <position position="468"/>
    </location>
    <ligand>
        <name>heme</name>
        <dbReference type="ChEBI" id="CHEBI:30413"/>
    </ligand>
    <ligandPart>
        <name>Fe</name>
        <dbReference type="ChEBI" id="CHEBI:18248"/>
    </ligandPart>
</feature>
<evidence type="ECO:0000313" key="10">
    <source>
        <dbReference type="EMBL" id="KAK0390146.1"/>
    </source>
</evidence>
<evidence type="ECO:0000256" key="4">
    <source>
        <dbReference type="ARBA" id="ARBA00022723"/>
    </source>
</evidence>
<keyword evidence="3 7" id="KW-0349">Heme</keyword>